<dbReference type="EMBL" id="BAABKX010000001">
    <property type="protein sequence ID" value="GAA5047412.1"/>
    <property type="molecule type" value="Genomic_DNA"/>
</dbReference>
<keyword evidence="3" id="KW-1185">Reference proteome</keyword>
<organism evidence="2 3">
    <name type="scientific">Haladaptatus pallidirubidus</name>
    <dbReference type="NCBI Taxonomy" id="1008152"/>
    <lineage>
        <taxon>Archaea</taxon>
        <taxon>Methanobacteriati</taxon>
        <taxon>Methanobacteriota</taxon>
        <taxon>Stenosarchaea group</taxon>
        <taxon>Halobacteria</taxon>
        <taxon>Halobacteriales</taxon>
        <taxon>Haladaptataceae</taxon>
        <taxon>Haladaptatus</taxon>
    </lineage>
</organism>
<dbReference type="PANTHER" id="PTHR22916:SF3">
    <property type="entry name" value="UDP-GLCNAC:BETAGAL BETA-1,3-N-ACETYLGLUCOSAMINYLTRANSFERASE-LIKE PROTEIN 1"/>
    <property type="match status" value="1"/>
</dbReference>
<dbReference type="InterPro" id="IPR001173">
    <property type="entry name" value="Glyco_trans_2-like"/>
</dbReference>
<name>A0AAV3UFJ9_9EURY</name>
<dbReference type="InterPro" id="IPR029044">
    <property type="entry name" value="Nucleotide-diphossugar_trans"/>
</dbReference>
<dbReference type="PANTHER" id="PTHR22916">
    <property type="entry name" value="GLYCOSYLTRANSFERASE"/>
    <property type="match status" value="1"/>
</dbReference>
<gene>
    <name evidence="2" type="ORF">GCM10025751_17980</name>
</gene>
<dbReference type="Proteomes" id="UP001501729">
    <property type="component" value="Unassembled WGS sequence"/>
</dbReference>
<evidence type="ECO:0000259" key="1">
    <source>
        <dbReference type="Pfam" id="PF00535"/>
    </source>
</evidence>
<protein>
    <recommendedName>
        <fullName evidence="1">Glycosyltransferase 2-like domain-containing protein</fullName>
    </recommendedName>
</protein>
<dbReference type="RefSeq" id="WP_227776558.1">
    <property type="nucleotide sequence ID" value="NZ_BAABKX010000001.1"/>
</dbReference>
<feature type="domain" description="Glycosyltransferase 2-like" evidence="1">
    <location>
        <begin position="7"/>
        <end position="130"/>
    </location>
</feature>
<dbReference type="GeneID" id="68612392"/>
<accession>A0AAV3UFJ9</accession>
<evidence type="ECO:0000313" key="2">
    <source>
        <dbReference type="EMBL" id="GAA5047412.1"/>
    </source>
</evidence>
<reference evidence="2 3" key="1">
    <citation type="journal article" date="2019" name="Int. J. Syst. Evol. Microbiol.">
        <title>The Global Catalogue of Microorganisms (GCM) 10K type strain sequencing project: providing services to taxonomists for standard genome sequencing and annotation.</title>
        <authorList>
            <consortium name="The Broad Institute Genomics Platform"/>
            <consortium name="The Broad Institute Genome Sequencing Center for Infectious Disease"/>
            <person name="Wu L."/>
            <person name="Ma J."/>
        </authorList>
    </citation>
    <scope>NUCLEOTIDE SEQUENCE [LARGE SCALE GENOMIC DNA]</scope>
    <source>
        <strain evidence="2 3">JCM 17504</strain>
    </source>
</reference>
<evidence type="ECO:0000313" key="3">
    <source>
        <dbReference type="Proteomes" id="UP001501729"/>
    </source>
</evidence>
<dbReference type="SUPFAM" id="SSF53448">
    <property type="entry name" value="Nucleotide-diphospho-sugar transferases"/>
    <property type="match status" value="1"/>
</dbReference>
<sequence length="230" mass="26245">MTAPDVSIITAAYNSADYIEQALESVRRQTIDESRIEHIVVDDGSTDETASVVESFDASYLRLVENEQNSGNGTIACNRGIKKARGDFVVVLDSDDAFLPSLVERSCEILTSHEDVDFVYTDYYERFPDGERKIVQTGTNIMNTVKVGVMHRTDRLRQFDMYDPTMIFAEYDLLLRDLNAGLTGHHVPDPLFVYHRRRDSQTGDNARVKIGREELREKYGEDLQIRGYTF</sequence>
<dbReference type="GO" id="GO:0016758">
    <property type="term" value="F:hexosyltransferase activity"/>
    <property type="evidence" value="ECO:0007669"/>
    <property type="project" value="UniProtKB-ARBA"/>
</dbReference>
<comment type="caution">
    <text evidence="2">The sequence shown here is derived from an EMBL/GenBank/DDBJ whole genome shotgun (WGS) entry which is preliminary data.</text>
</comment>
<proteinExistence type="predicted"/>
<dbReference type="Pfam" id="PF00535">
    <property type="entry name" value="Glycos_transf_2"/>
    <property type="match status" value="1"/>
</dbReference>
<dbReference type="AlphaFoldDB" id="A0AAV3UFJ9"/>
<dbReference type="Gene3D" id="3.90.550.10">
    <property type="entry name" value="Spore Coat Polysaccharide Biosynthesis Protein SpsA, Chain A"/>
    <property type="match status" value="1"/>
</dbReference>